<evidence type="ECO:0000313" key="3">
    <source>
        <dbReference type="Proteomes" id="UP000504724"/>
    </source>
</evidence>
<name>A0A7D4SZR9_9GAMM</name>
<evidence type="ECO:0000256" key="1">
    <source>
        <dbReference type="SAM" id="MobiDB-lite"/>
    </source>
</evidence>
<sequence length="145" mass="16607">MKPLLTQAQGNLKNLLESAQFFQLLLETGRDHLPAELQPHLVGVSFEERTLVLQIDASIWATQLRFYEPSILGSFQQDFPHLELNRVKVSILPQQEKPPKKRNVSSHPSEMDAQRMRQLSQEVESPELSEALLKLSQRAKNPDNQ</sequence>
<reference evidence="2 3" key="1">
    <citation type="submission" date="2020-05" db="EMBL/GenBank/DDBJ databases">
        <title>Thiomicrorhabdus sediminis sp.nov. and Thiomicrorhabdus xiamenensis sp.nov., novel sulfur-oxidizing bacteria isolated from coastal sediment.</title>
        <authorList>
            <person name="Liu X."/>
        </authorList>
    </citation>
    <scope>NUCLEOTIDE SEQUENCE [LARGE SCALE GENOMIC DNA]</scope>
    <source>
        <strain evidence="2 3">G2</strain>
    </source>
</reference>
<dbReference type="InterPro" id="IPR007922">
    <property type="entry name" value="DciA-like"/>
</dbReference>
<protein>
    <submittedName>
        <fullName evidence="2">DUF721 domain-containing protein</fullName>
    </submittedName>
</protein>
<gene>
    <name evidence="2" type="ORF">HQN79_03650</name>
</gene>
<dbReference type="Proteomes" id="UP000504724">
    <property type="component" value="Chromosome"/>
</dbReference>
<keyword evidence="3" id="KW-1185">Reference proteome</keyword>
<dbReference type="EMBL" id="CP054020">
    <property type="protein sequence ID" value="QKI88722.1"/>
    <property type="molecule type" value="Genomic_DNA"/>
</dbReference>
<evidence type="ECO:0000313" key="2">
    <source>
        <dbReference type="EMBL" id="QKI88722.1"/>
    </source>
</evidence>
<organism evidence="2 3">
    <name type="scientific">Thiomicrorhabdus xiamenensis</name>
    <dbReference type="NCBI Taxonomy" id="2739063"/>
    <lineage>
        <taxon>Bacteria</taxon>
        <taxon>Pseudomonadati</taxon>
        <taxon>Pseudomonadota</taxon>
        <taxon>Gammaproteobacteria</taxon>
        <taxon>Thiotrichales</taxon>
        <taxon>Piscirickettsiaceae</taxon>
        <taxon>Thiomicrorhabdus</taxon>
    </lineage>
</organism>
<dbReference type="Pfam" id="PF05258">
    <property type="entry name" value="DciA"/>
    <property type="match status" value="1"/>
</dbReference>
<dbReference type="KEGG" id="txa:HQN79_03650"/>
<proteinExistence type="predicted"/>
<dbReference type="AlphaFoldDB" id="A0A7D4SZR9"/>
<dbReference type="RefSeq" id="WP_173284335.1">
    <property type="nucleotide sequence ID" value="NZ_CP054020.1"/>
</dbReference>
<feature type="region of interest" description="Disordered" evidence="1">
    <location>
        <begin position="90"/>
        <end position="127"/>
    </location>
</feature>
<accession>A0A7D4SZR9</accession>